<protein>
    <submittedName>
        <fullName evidence="1">Uncharacterized protein</fullName>
    </submittedName>
</protein>
<comment type="caution">
    <text evidence="1">The sequence shown here is derived from an EMBL/GenBank/DDBJ whole genome shotgun (WGS) entry which is preliminary data.</text>
</comment>
<accession>A0ACC1T3G5</accession>
<sequence>MAKLEQYPLRLPAYRSSYMNRYHPYPRVKRPLDLMRTVDRRFEDDWDEDEWTEVIEVPRSQTADYTSDNATVLLHAALNPTPSHRDSLSSSKRLSFTTLVIDLSLAFKHGCRRVLSAAKGSKL</sequence>
<evidence type="ECO:0000313" key="2">
    <source>
        <dbReference type="Proteomes" id="UP001148662"/>
    </source>
</evidence>
<name>A0ACC1T3G5_9APHY</name>
<organism evidence="1 2">
    <name type="scientific">Phlebia brevispora</name>
    <dbReference type="NCBI Taxonomy" id="194682"/>
    <lineage>
        <taxon>Eukaryota</taxon>
        <taxon>Fungi</taxon>
        <taxon>Dikarya</taxon>
        <taxon>Basidiomycota</taxon>
        <taxon>Agaricomycotina</taxon>
        <taxon>Agaricomycetes</taxon>
        <taxon>Polyporales</taxon>
        <taxon>Meruliaceae</taxon>
        <taxon>Phlebia</taxon>
    </lineage>
</organism>
<proteinExistence type="predicted"/>
<dbReference type="EMBL" id="JANHOG010000700">
    <property type="protein sequence ID" value="KAJ3552141.1"/>
    <property type="molecule type" value="Genomic_DNA"/>
</dbReference>
<gene>
    <name evidence="1" type="ORF">NM688_g4309</name>
</gene>
<dbReference type="Proteomes" id="UP001148662">
    <property type="component" value="Unassembled WGS sequence"/>
</dbReference>
<evidence type="ECO:0000313" key="1">
    <source>
        <dbReference type="EMBL" id="KAJ3552141.1"/>
    </source>
</evidence>
<keyword evidence="2" id="KW-1185">Reference proteome</keyword>
<reference evidence="1" key="1">
    <citation type="submission" date="2022-07" db="EMBL/GenBank/DDBJ databases">
        <title>Genome Sequence of Phlebia brevispora.</title>
        <authorList>
            <person name="Buettner E."/>
        </authorList>
    </citation>
    <scope>NUCLEOTIDE SEQUENCE</scope>
    <source>
        <strain evidence="1">MPL23</strain>
    </source>
</reference>